<dbReference type="Pfam" id="PF13377">
    <property type="entry name" value="Peripla_BP_3"/>
    <property type="match status" value="1"/>
</dbReference>
<evidence type="ECO:0000256" key="2">
    <source>
        <dbReference type="ARBA" id="ARBA00023125"/>
    </source>
</evidence>
<dbReference type="PROSITE" id="PS00356">
    <property type="entry name" value="HTH_LACI_1"/>
    <property type="match status" value="1"/>
</dbReference>
<evidence type="ECO:0000313" key="7">
    <source>
        <dbReference type="Proteomes" id="UP000018227"/>
    </source>
</evidence>
<dbReference type="SUPFAM" id="SSF47413">
    <property type="entry name" value="lambda repressor-like DNA-binding domains"/>
    <property type="match status" value="1"/>
</dbReference>
<dbReference type="STRING" id="592026.GCWU0000282_001983"/>
<dbReference type="PROSITE" id="PS50932">
    <property type="entry name" value="HTH_LACI_2"/>
    <property type="match status" value="1"/>
</dbReference>
<dbReference type="eggNOG" id="COG1609">
    <property type="taxonomic scope" value="Bacteria"/>
</dbReference>
<dbReference type="InterPro" id="IPR001387">
    <property type="entry name" value="Cro/C1-type_HTH"/>
</dbReference>
<dbReference type="EMBL" id="ACIL03000013">
    <property type="protein sequence ID" value="ESL03110.1"/>
    <property type="molecule type" value="Genomic_DNA"/>
</dbReference>
<evidence type="ECO:0000256" key="3">
    <source>
        <dbReference type="ARBA" id="ARBA00023163"/>
    </source>
</evidence>
<keyword evidence="1" id="KW-0805">Transcription regulation</keyword>
<evidence type="ECO:0000259" key="4">
    <source>
        <dbReference type="PROSITE" id="PS50932"/>
    </source>
</evidence>
<keyword evidence="2" id="KW-0238">DNA-binding</keyword>
<dbReference type="OrthoDB" id="9788209at2"/>
<dbReference type="GO" id="GO:0000976">
    <property type="term" value="F:transcription cis-regulatory region binding"/>
    <property type="evidence" value="ECO:0007669"/>
    <property type="project" value="TreeGrafter"/>
</dbReference>
<dbReference type="PANTHER" id="PTHR30146:SF109">
    <property type="entry name" value="HTH-TYPE TRANSCRIPTIONAL REGULATOR GALS"/>
    <property type="match status" value="1"/>
</dbReference>
<keyword evidence="7" id="KW-1185">Reference proteome</keyword>
<dbReference type="CDD" id="cd06267">
    <property type="entry name" value="PBP1_LacI_sugar_binding-like"/>
    <property type="match status" value="1"/>
</dbReference>
<gene>
    <name evidence="6" type="ORF">GCWU0000282_001983</name>
</gene>
<feature type="domain" description="HTH cro/C1-type" evidence="5">
    <location>
        <begin position="3"/>
        <end position="47"/>
    </location>
</feature>
<name>V2Z861_9FIRM</name>
<dbReference type="SUPFAM" id="SSF53822">
    <property type="entry name" value="Periplasmic binding protein-like I"/>
    <property type="match status" value="1"/>
</dbReference>
<organism evidence="6 7">
    <name type="scientific">Catonella morbi ATCC 51271</name>
    <dbReference type="NCBI Taxonomy" id="592026"/>
    <lineage>
        <taxon>Bacteria</taxon>
        <taxon>Bacillati</taxon>
        <taxon>Bacillota</taxon>
        <taxon>Clostridia</taxon>
        <taxon>Lachnospirales</taxon>
        <taxon>Lachnospiraceae</taxon>
        <taxon>Catonella</taxon>
    </lineage>
</organism>
<keyword evidence="3" id="KW-0804">Transcription</keyword>
<evidence type="ECO:0000259" key="5">
    <source>
        <dbReference type="PROSITE" id="PS50943"/>
    </source>
</evidence>
<dbReference type="GO" id="GO:0003700">
    <property type="term" value="F:DNA-binding transcription factor activity"/>
    <property type="evidence" value="ECO:0007669"/>
    <property type="project" value="TreeGrafter"/>
</dbReference>
<dbReference type="Gene3D" id="3.40.50.2300">
    <property type="match status" value="2"/>
</dbReference>
<dbReference type="RefSeq" id="WP_023354852.1">
    <property type="nucleotide sequence ID" value="NZ_KI535368.1"/>
</dbReference>
<dbReference type="PANTHER" id="PTHR30146">
    <property type="entry name" value="LACI-RELATED TRANSCRIPTIONAL REPRESSOR"/>
    <property type="match status" value="1"/>
</dbReference>
<dbReference type="Gene3D" id="1.10.260.40">
    <property type="entry name" value="lambda repressor-like DNA-binding domains"/>
    <property type="match status" value="1"/>
</dbReference>
<dbReference type="InterPro" id="IPR000843">
    <property type="entry name" value="HTH_LacI"/>
</dbReference>
<dbReference type="InterPro" id="IPR010982">
    <property type="entry name" value="Lambda_DNA-bd_dom_sf"/>
</dbReference>
<accession>V2Z861</accession>
<proteinExistence type="predicted"/>
<dbReference type="SMART" id="SM00354">
    <property type="entry name" value="HTH_LACI"/>
    <property type="match status" value="1"/>
</dbReference>
<dbReference type="Pfam" id="PF00356">
    <property type="entry name" value="LacI"/>
    <property type="match status" value="1"/>
</dbReference>
<protein>
    <submittedName>
        <fullName evidence="6">Transcriptional regulator, LacI family</fullName>
    </submittedName>
</protein>
<dbReference type="CDD" id="cd01392">
    <property type="entry name" value="HTH_LacI"/>
    <property type="match status" value="1"/>
</dbReference>
<dbReference type="PRINTS" id="PR00036">
    <property type="entry name" value="HTHLACI"/>
</dbReference>
<feature type="domain" description="HTH lacI-type" evidence="4">
    <location>
        <begin position="3"/>
        <end position="57"/>
    </location>
</feature>
<comment type="caution">
    <text evidence="6">The sequence shown here is derived from an EMBL/GenBank/DDBJ whole genome shotgun (WGS) entry which is preliminary data.</text>
</comment>
<dbReference type="AlphaFoldDB" id="V2Z861"/>
<evidence type="ECO:0000313" key="6">
    <source>
        <dbReference type="EMBL" id="ESL03110.1"/>
    </source>
</evidence>
<reference evidence="6 7" key="1">
    <citation type="submission" date="2013-06" db="EMBL/GenBank/DDBJ databases">
        <authorList>
            <person name="Weinstock G."/>
            <person name="Sodergren E."/>
            <person name="Clifton S."/>
            <person name="Fulton L."/>
            <person name="Fulton B."/>
            <person name="Courtney L."/>
            <person name="Fronick C."/>
            <person name="Harrison M."/>
            <person name="Strong C."/>
            <person name="Farmer C."/>
            <person name="Delahaunty K."/>
            <person name="Markovic C."/>
            <person name="Hall O."/>
            <person name="Minx P."/>
            <person name="Tomlinson C."/>
            <person name="Mitreva M."/>
            <person name="Nelson J."/>
            <person name="Hou S."/>
            <person name="Wollam A."/>
            <person name="Pepin K.H."/>
            <person name="Johnson M."/>
            <person name="Bhonagiri V."/>
            <person name="Nash W.E."/>
            <person name="Warren W."/>
            <person name="Chinwalla A."/>
            <person name="Mardis E.R."/>
            <person name="Wilson R.K."/>
        </authorList>
    </citation>
    <scope>NUCLEOTIDE SEQUENCE [LARGE SCALE GENOMIC DNA]</scope>
    <source>
        <strain evidence="6 7">ATCC 51271</strain>
    </source>
</reference>
<dbReference type="PROSITE" id="PS50943">
    <property type="entry name" value="HTH_CROC1"/>
    <property type="match status" value="1"/>
</dbReference>
<dbReference type="HOGENOM" id="CLU_037628_6_1_9"/>
<dbReference type="InterPro" id="IPR028082">
    <property type="entry name" value="Peripla_BP_I"/>
</dbReference>
<sequence length="336" mass="37792">MQYTISDVAKRAGVSTATVSKVINDKMYVSSRTKEKVLKIMNELNYTPNVSASNLAKKVTKNILYADRFYKGIPFKNPHMFDIICGAEDELSRRGYHLTLLNLDKDTKKIEQILEDTMTSKSADGMILNGALVTPRIERIMLNFDFPQICIGKPNFDTILSWIDINNSLSANMAVEHLLNLGCRKLAFMGGQSGDEIFIDRLRGFQIALQKNDIIVQEEFITYNEPDIDVIYNSAMQLLQSPNRPDGIICTNSLMAVGTMRAIKSMKLTMPDDIALVAFDDYPYTPLISPKPTVIEIDVFSLGVHAVSHLMRKIKDPATIIQTYTALPRLIKRETS</sequence>
<dbReference type="InterPro" id="IPR046335">
    <property type="entry name" value="LacI/GalR-like_sensor"/>
</dbReference>
<evidence type="ECO:0000256" key="1">
    <source>
        <dbReference type="ARBA" id="ARBA00023015"/>
    </source>
</evidence>
<dbReference type="Proteomes" id="UP000018227">
    <property type="component" value="Unassembled WGS sequence"/>
</dbReference>